<protein>
    <submittedName>
        <fullName evidence="1">Uncharacterized protein</fullName>
    </submittedName>
</protein>
<comment type="caution">
    <text evidence="1">The sequence shown here is derived from an EMBL/GenBank/DDBJ whole genome shotgun (WGS) entry which is preliminary data.</text>
</comment>
<keyword evidence="2" id="KW-1185">Reference proteome</keyword>
<reference evidence="1 2" key="1">
    <citation type="submission" date="2023-08" db="EMBL/GenBank/DDBJ databases">
        <title>Black Yeasts Isolated from many extreme environments.</title>
        <authorList>
            <person name="Coleine C."/>
            <person name="Stajich J.E."/>
            <person name="Selbmann L."/>
        </authorList>
    </citation>
    <scope>NUCLEOTIDE SEQUENCE [LARGE SCALE GENOMIC DNA]</scope>
    <source>
        <strain evidence="1 2">CCFEE 5935</strain>
    </source>
</reference>
<accession>A0AAV9PF28</accession>
<evidence type="ECO:0000313" key="1">
    <source>
        <dbReference type="EMBL" id="KAK5170415.1"/>
    </source>
</evidence>
<dbReference type="RefSeq" id="XP_064659613.1">
    <property type="nucleotide sequence ID" value="XM_064802252.1"/>
</dbReference>
<dbReference type="EMBL" id="JAVRRT010000007">
    <property type="protein sequence ID" value="KAK5170415.1"/>
    <property type="molecule type" value="Genomic_DNA"/>
</dbReference>
<proteinExistence type="predicted"/>
<gene>
    <name evidence="1" type="ORF">LTR77_005003</name>
</gene>
<sequence>MSAAIKIASVASGLTLAGYSALHIARTPAQEFSKNSMAIDHTLQTQTSGVVPKPKLPSNFVSFTIGGYEFKNAA</sequence>
<dbReference type="AlphaFoldDB" id="A0AAV9PF28"/>
<dbReference type="Proteomes" id="UP001337655">
    <property type="component" value="Unassembled WGS sequence"/>
</dbReference>
<name>A0AAV9PF28_9PEZI</name>
<dbReference type="GeneID" id="89926347"/>
<organism evidence="1 2">
    <name type="scientific">Saxophila tyrrhenica</name>
    <dbReference type="NCBI Taxonomy" id="1690608"/>
    <lineage>
        <taxon>Eukaryota</taxon>
        <taxon>Fungi</taxon>
        <taxon>Dikarya</taxon>
        <taxon>Ascomycota</taxon>
        <taxon>Pezizomycotina</taxon>
        <taxon>Dothideomycetes</taxon>
        <taxon>Dothideomycetidae</taxon>
        <taxon>Mycosphaerellales</taxon>
        <taxon>Extremaceae</taxon>
        <taxon>Saxophila</taxon>
    </lineage>
</organism>
<evidence type="ECO:0000313" key="2">
    <source>
        <dbReference type="Proteomes" id="UP001337655"/>
    </source>
</evidence>